<feature type="region of interest" description="Disordered" evidence="1">
    <location>
        <begin position="542"/>
        <end position="564"/>
    </location>
</feature>
<dbReference type="InterPro" id="IPR048263">
    <property type="entry name" value="Arb2"/>
</dbReference>
<protein>
    <recommendedName>
        <fullName evidence="2">Arb2 domain-containing protein</fullName>
    </recommendedName>
</protein>
<dbReference type="GO" id="GO:0035197">
    <property type="term" value="F:siRNA binding"/>
    <property type="evidence" value="ECO:0007669"/>
    <property type="project" value="TreeGrafter"/>
</dbReference>
<organism evidence="3 4">
    <name type="scientific">Corynespora cassiicola Philippines</name>
    <dbReference type="NCBI Taxonomy" id="1448308"/>
    <lineage>
        <taxon>Eukaryota</taxon>
        <taxon>Fungi</taxon>
        <taxon>Dikarya</taxon>
        <taxon>Ascomycota</taxon>
        <taxon>Pezizomycotina</taxon>
        <taxon>Dothideomycetes</taxon>
        <taxon>Pleosporomycetidae</taxon>
        <taxon>Pleosporales</taxon>
        <taxon>Corynesporascaceae</taxon>
        <taxon>Corynespora</taxon>
    </lineage>
</organism>
<dbReference type="OrthoDB" id="421951at2759"/>
<dbReference type="EMBL" id="KZ678132">
    <property type="protein sequence ID" value="PSN70334.1"/>
    <property type="molecule type" value="Genomic_DNA"/>
</dbReference>
<evidence type="ECO:0000313" key="3">
    <source>
        <dbReference type="EMBL" id="PSN70334.1"/>
    </source>
</evidence>
<dbReference type="STRING" id="1448308.A0A2T2NY38"/>
<dbReference type="PANTHER" id="PTHR21357">
    <property type="entry name" value="FAM172 FAMILY PROTEIN HOMOLOG CG10038"/>
    <property type="match status" value="1"/>
</dbReference>
<evidence type="ECO:0000259" key="2">
    <source>
        <dbReference type="Pfam" id="PF22749"/>
    </source>
</evidence>
<dbReference type="Pfam" id="PF22749">
    <property type="entry name" value="Arb2"/>
    <property type="match status" value="1"/>
</dbReference>
<proteinExistence type="predicted"/>
<reference evidence="3 4" key="1">
    <citation type="journal article" date="2018" name="Front. Microbiol.">
        <title>Genome-Wide Analysis of Corynespora cassiicola Leaf Fall Disease Putative Effectors.</title>
        <authorList>
            <person name="Lopez D."/>
            <person name="Ribeiro S."/>
            <person name="Label P."/>
            <person name="Fumanal B."/>
            <person name="Venisse J.S."/>
            <person name="Kohler A."/>
            <person name="de Oliveira R.R."/>
            <person name="Labutti K."/>
            <person name="Lipzen A."/>
            <person name="Lail K."/>
            <person name="Bauer D."/>
            <person name="Ohm R.A."/>
            <person name="Barry K.W."/>
            <person name="Spatafora J."/>
            <person name="Grigoriev I.V."/>
            <person name="Martin F.M."/>
            <person name="Pujade-Renaud V."/>
        </authorList>
    </citation>
    <scope>NUCLEOTIDE SEQUENCE [LARGE SCALE GENOMIC DNA]</scope>
    <source>
        <strain evidence="3 4">Philippines</strain>
    </source>
</reference>
<feature type="region of interest" description="Disordered" evidence="1">
    <location>
        <begin position="366"/>
        <end position="397"/>
    </location>
</feature>
<dbReference type="InterPro" id="IPR053858">
    <property type="entry name" value="Arb2_dom"/>
</dbReference>
<name>A0A2T2NY38_CORCC</name>
<dbReference type="AlphaFoldDB" id="A0A2T2NY38"/>
<dbReference type="GO" id="GO:0031048">
    <property type="term" value="P:regulatory ncRNA-mediated heterochromatin formation"/>
    <property type="evidence" value="ECO:0007669"/>
    <property type="project" value="TreeGrafter"/>
</dbReference>
<gene>
    <name evidence="3" type="ORF">BS50DRAFT_662530</name>
</gene>
<dbReference type="GO" id="GO:0005634">
    <property type="term" value="C:nucleus"/>
    <property type="evidence" value="ECO:0007669"/>
    <property type="project" value="TreeGrafter"/>
</dbReference>
<feature type="compositionally biased region" description="Pro residues" evidence="1">
    <location>
        <begin position="371"/>
        <end position="384"/>
    </location>
</feature>
<feature type="domain" description="Arb2" evidence="2">
    <location>
        <begin position="15"/>
        <end position="312"/>
    </location>
</feature>
<keyword evidence="4" id="KW-1185">Reference proteome</keyword>
<accession>A0A2T2NY38</accession>
<dbReference type="PANTHER" id="PTHR21357:SF4">
    <property type="entry name" value="FAM172 FAMILY PROTEIN HOMOLOG CG10038"/>
    <property type="match status" value="1"/>
</dbReference>
<feature type="compositionally biased region" description="Basic and acidic residues" evidence="1">
    <location>
        <begin position="547"/>
        <end position="564"/>
    </location>
</feature>
<dbReference type="Proteomes" id="UP000240883">
    <property type="component" value="Unassembled WGS sequence"/>
</dbReference>
<sequence>MFRRVESTLEPDAKYPADLKELGYFVNDEGKIKMIEAPEKDYVFHHTNNERHNEMRREAMQICQRAEVARRLSALGLDKLYLPTLSTTKPNGPHVPILAPPVEVLKTRKRVIVIINDTLQDLGILAYRSLQRGLGLNGGSVVNFTKEMINHSREPHHGLNLFQDGAGIDDKDAPGLIVMNNGQLLYSHKYNQTLSLRGWSALPRKSMVHDQVKVHQVENRVEGHRTPQEHIQSVFRDVVLNTDYVAGDAEVYVVAIENGAENLLGILERDFETYGSRITALAVVQSLYSGTQIKNPTLDAFLQQRTRHWRFSGTTSDPAVCTELPAHYSSCKPPTTGYPRPANWLEKTAAGPIHTLSGILNRLTLSTTAPTPEPSSPSSRPPSPGSAFRDQEPLCPTFAGGDDPIGECIFTTPSVQRAILSFFSAVALDPHAFANPPLAIGSPWYTSSTTIPNPTPSNPLPLDPVPTSGFQPADTPTALPAGVNMTPTHAAARKARAQLADMRACLSACPEAEHLAKGRAALVEKIAAKEKKVAELEAKALASGGLGRREEGGSRMRLESLRQRKTEGPKVRFAGAMVDSELVRGAGLLGVVEGEGGREEVRAG</sequence>
<evidence type="ECO:0000256" key="1">
    <source>
        <dbReference type="SAM" id="MobiDB-lite"/>
    </source>
</evidence>
<evidence type="ECO:0000313" key="4">
    <source>
        <dbReference type="Proteomes" id="UP000240883"/>
    </source>
</evidence>